<dbReference type="Pfam" id="PF02687">
    <property type="entry name" value="FtsX"/>
    <property type="match status" value="1"/>
</dbReference>
<evidence type="ECO:0000256" key="7">
    <source>
        <dbReference type="SAM" id="Phobius"/>
    </source>
</evidence>
<organism evidence="10 11">
    <name type="scientific">Candidatus Uhrbacteria bacterium CG_4_9_14_3_um_filter_41_35</name>
    <dbReference type="NCBI Taxonomy" id="1975034"/>
    <lineage>
        <taxon>Bacteria</taxon>
        <taxon>Candidatus Uhriibacteriota</taxon>
    </lineage>
</organism>
<comment type="similarity">
    <text evidence="6">Belongs to the ABC-4 integral membrane protein family.</text>
</comment>
<feature type="transmembrane region" description="Helical" evidence="7">
    <location>
        <begin position="282"/>
        <end position="307"/>
    </location>
</feature>
<protein>
    <recommendedName>
        <fullName evidence="12">Multidrug ABC transporter substrate-binding protein</fullName>
    </recommendedName>
</protein>
<dbReference type="PANTHER" id="PTHR30572">
    <property type="entry name" value="MEMBRANE COMPONENT OF TRANSPORTER-RELATED"/>
    <property type="match status" value="1"/>
</dbReference>
<dbReference type="Pfam" id="PF12704">
    <property type="entry name" value="MacB_PCD"/>
    <property type="match status" value="1"/>
</dbReference>
<dbReference type="EMBL" id="PFWT01000007">
    <property type="protein sequence ID" value="PJA46810.1"/>
    <property type="molecule type" value="Genomic_DNA"/>
</dbReference>
<comment type="subcellular location">
    <subcellularLocation>
        <location evidence="1">Cell membrane</location>
        <topology evidence="1">Multi-pass membrane protein</topology>
    </subcellularLocation>
</comment>
<dbReference type="PANTHER" id="PTHR30572:SF4">
    <property type="entry name" value="ABC TRANSPORTER PERMEASE YTRF"/>
    <property type="match status" value="1"/>
</dbReference>
<keyword evidence="2" id="KW-1003">Cell membrane</keyword>
<evidence type="ECO:0008006" key="12">
    <source>
        <dbReference type="Google" id="ProtNLM"/>
    </source>
</evidence>
<evidence type="ECO:0000313" key="10">
    <source>
        <dbReference type="EMBL" id="PJA46810.1"/>
    </source>
</evidence>
<evidence type="ECO:0000256" key="4">
    <source>
        <dbReference type="ARBA" id="ARBA00022989"/>
    </source>
</evidence>
<dbReference type="InterPro" id="IPR003838">
    <property type="entry name" value="ABC3_permease_C"/>
</dbReference>
<evidence type="ECO:0000256" key="3">
    <source>
        <dbReference type="ARBA" id="ARBA00022692"/>
    </source>
</evidence>
<evidence type="ECO:0000256" key="5">
    <source>
        <dbReference type="ARBA" id="ARBA00023136"/>
    </source>
</evidence>
<dbReference type="GO" id="GO:0022857">
    <property type="term" value="F:transmembrane transporter activity"/>
    <property type="evidence" value="ECO:0007669"/>
    <property type="project" value="TreeGrafter"/>
</dbReference>
<evidence type="ECO:0000256" key="2">
    <source>
        <dbReference type="ARBA" id="ARBA00022475"/>
    </source>
</evidence>
<keyword evidence="3 7" id="KW-0812">Transmembrane</keyword>
<comment type="caution">
    <text evidence="10">The sequence shown here is derived from an EMBL/GenBank/DDBJ whole genome shotgun (WGS) entry which is preliminary data.</text>
</comment>
<feature type="transmembrane region" description="Helical" evidence="7">
    <location>
        <begin position="372"/>
        <end position="394"/>
    </location>
</feature>
<evidence type="ECO:0000256" key="6">
    <source>
        <dbReference type="ARBA" id="ARBA00038076"/>
    </source>
</evidence>
<evidence type="ECO:0000259" key="9">
    <source>
        <dbReference type="Pfam" id="PF12704"/>
    </source>
</evidence>
<gene>
    <name evidence="10" type="ORF">CO173_01130</name>
</gene>
<accession>A0A2M7XFZ3</accession>
<dbReference type="Proteomes" id="UP000231263">
    <property type="component" value="Unassembled WGS sequence"/>
</dbReference>
<dbReference type="InterPro" id="IPR025857">
    <property type="entry name" value="MacB_PCD"/>
</dbReference>
<feature type="domain" description="ABC3 transporter permease C-terminal" evidence="8">
    <location>
        <begin position="286"/>
        <end position="404"/>
    </location>
</feature>
<sequence>MKFSDLIETSASSLTRNKSRAFLTILGIVIGISSVILMLSIGRSAEGLILNQVADLGADLVFAEPSSGTATSGPPDPFVEQTIDLKDYKAWVNSGIFSAVDAGIYITTTVTFEQESQFSQIAGVTDQYLNIFPANVALGSFITKTDFESGAKVAVLGSEIAKDLFGDRNPVGQRIRIKNTPYRVIGVMADQGTRFFQNLDMQVALPVTSVQRDLVGDTYVNYLTGRAKDGNIEYTKDEARWLLRDSHNLDNPAGDTAKDDFLVSSQSDAVEIIGVVGNVLSILLASIAAISLVVGGIGIMNIMLVSVTERTKEIGLRKSVGATYKEILVQFLFEAVLLTMIGGIIGVLLGAVLSLGGGYVASKYVDGWMATIPLTAVLMGVGVATIVGVVFGLYPAQRAAKLEPVDALRYE</sequence>
<feature type="transmembrane region" description="Helical" evidence="7">
    <location>
        <begin position="21"/>
        <end position="42"/>
    </location>
</feature>
<reference evidence="11" key="1">
    <citation type="submission" date="2017-09" db="EMBL/GenBank/DDBJ databases">
        <title>Depth-based differentiation of microbial function through sediment-hosted aquifers and enrichment of novel symbionts in the deep terrestrial subsurface.</title>
        <authorList>
            <person name="Probst A.J."/>
            <person name="Ladd B."/>
            <person name="Jarett J.K."/>
            <person name="Geller-Mcgrath D.E."/>
            <person name="Sieber C.M.K."/>
            <person name="Emerson J.B."/>
            <person name="Anantharaman K."/>
            <person name="Thomas B.C."/>
            <person name="Malmstrom R."/>
            <person name="Stieglmeier M."/>
            <person name="Klingl A."/>
            <person name="Woyke T."/>
            <person name="Ryan C.M."/>
            <person name="Banfield J.F."/>
        </authorList>
    </citation>
    <scope>NUCLEOTIDE SEQUENCE [LARGE SCALE GENOMIC DNA]</scope>
</reference>
<keyword evidence="5 7" id="KW-0472">Membrane</keyword>
<feature type="transmembrane region" description="Helical" evidence="7">
    <location>
        <begin position="327"/>
        <end position="352"/>
    </location>
</feature>
<evidence type="ECO:0000313" key="11">
    <source>
        <dbReference type="Proteomes" id="UP000231263"/>
    </source>
</evidence>
<proteinExistence type="inferred from homology"/>
<evidence type="ECO:0000259" key="8">
    <source>
        <dbReference type="Pfam" id="PF02687"/>
    </source>
</evidence>
<feature type="domain" description="MacB-like periplasmic core" evidence="9">
    <location>
        <begin position="22"/>
        <end position="231"/>
    </location>
</feature>
<dbReference type="AlphaFoldDB" id="A0A2M7XFZ3"/>
<dbReference type="GO" id="GO:0005886">
    <property type="term" value="C:plasma membrane"/>
    <property type="evidence" value="ECO:0007669"/>
    <property type="project" value="UniProtKB-SubCell"/>
</dbReference>
<evidence type="ECO:0000256" key="1">
    <source>
        <dbReference type="ARBA" id="ARBA00004651"/>
    </source>
</evidence>
<keyword evidence="4 7" id="KW-1133">Transmembrane helix</keyword>
<dbReference type="InterPro" id="IPR050250">
    <property type="entry name" value="Macrolide_Exporter_MacB"/>
</dbReference>
<name>A0A2M7XFZ3_9BACT</name>